<feature type="transmembrane region" description="Helical" evidence="1">
    <location>
        <begin position="110"/>
        <end position="132"/>
    </location>
</feature>
<keyword evidence="1" id="KW-1133">Transmembrane helix</keyword>
<proteinExistence type="predicted"/>
<evidence type="ECO:0000313" key="2">
    <source>
        <dbReference type="EMBL" id="GIY47354.1"/>
    </source>
</evidence>
<comment type="caution">
    <text evidence="2">The sequence shown here is derived from an EMBL/GenBank/DDBJ whole genome shotgun (WGS) entry which is preliminary data.</text>
</comment>
<evidence type="ECO:0000313" key="3">
    <source>
        <dbReference type="Proteomes" id="UP001054837"/>
    </source>
</evidence>
<keyword evidence="1" id="KW-0812">Transmembrane</keyword>
<keyword evidence="3" id="KW-1185">Reference proteome</keyword>
<keyword evidence="1" id="KW-0472">Membrane</keyword>
<accession>A0AAV4TNP7</accession>
<organism evidence="2 3">
    <name type="scientific">Caerostris darwini</name>
    <dbReference type="NCBI Taxonomy" id="1538125"/>
    <lineage>
        <taxon>Eukaryota</taxon>
        <taxon>Metazoa</taxon>
        <taxon>Ecdysozoa</taxon>
        <taxon>Arthropoda</taxon>
        <taxon>Chelicerata</taxon>
        <taxon>Arachnida</taxon>
        <taxon>Araneae</taxon>
        <taxon>Araneomorphae</taxon>
        <taxon>Entelegynae</taxon>
        <taxon>Araneoidea</taxon>
        <taxon>Araneidae</taxon>
        <taxon>Caerostris</taxon>
    </lineage>
</organism>
<evidence type="ECO:0000256" key="1">
    <source>
        <dbReference type="SAM" id="Phobius"/>
    </source>
</evidence>
<dbReference type="Proteomes" id="UP001054837">
    <property type="component" value="Unassembled WGS sequence"/>
</dbReference>
<dbReference type="AlphaFoldDB" id="A0AAV4TNP7"/>
<name>A0AAV4TNP7_9ARAC</name>
<gene>
    <name evidence="2" type="primary">AVEN_90343_1</name>
    <name evidence="2" type="ORF">CDAR_501861</name>
</gene>
<sequence>MGSWAWPAKWDKKQQQQNNNKHIHLKFHNIKATKVNCSAFGEFVTCKYLHVSQDCGHDAAIFLQQHLDRISSPLIHEHCAHYTYASDACAPTSPASTPTPMLHLHRCSSLIFLIMWILLHWVTCLLTPPRIIT</sequence>
<dbReference type="EMBL" id="BPLQ01009917">
    <property type="protein sequence ID" value="GIY47354.1"/>
    <property type="molecule type" value="Genomic_DNA"/>
</dbReference>
<reference evidence="2 3" key="1">
    <citation type="submission" date="2021-06" db="EMBL/GenBank/DDBJ databases">
        <title>Caerostris darwini draft genome.</title>
        <authorList>
            <person name="Kono N."/>
            <person name="Arakawa K."/>
        </authorList>
    </citation>
    <scope>NUCLEOTIDE SEQUENCE [LARGE SCALE GENOMIC DNA]</scope>
</reference>
<protein>
    <submittedName>
        <fullName evidence="2">Uncharacterized protein</fullName>
    </submittedName>
</protein>